<dbReference type="Proteomes" id="UP000321393">
    <property type="component" value="Unassembled WGS sequence"/>
</dbReference>
<name>A0A5A7VE85_CUCMM</name>
<comment type="caution">
    <text evidence="2">The sequence shown here is derived from an EMBL/GenBank/DDBJ whole genome shotgun (WGS) entry which is preliminary data.</text>
</comment>
<gene>
    <name evidence="2" type="ORF">E6C27_scaffold21G005240</name>
</gene>
<evidence type="ECO:0000313" key="2">
    <source>
        <dbReference type="EMBL" id="KAA0066433.1"/>
    </source>
</evidence>
<feature type="region of interest" description="Disordered" evidence="1">
    <location>
        <begin position="106"/>
        <end position="125"/>
    </location>
</feature>
<evidence type="ECO:0000256" key="1">
    <source>
        <dbReference type="SAM" id="MobiDB-lite"/>
    </source>
</evidence>
<accession>A0A5A7VE85</accession>
<feature type="compositionally biased region" description="Basic and acidic residues" evidence="1">
    <location>
        <begin position="1"/>
        <end position="16"/>
    </location>
</feature>
<organism evidence="2 3">
    <name type="scientific">Cucumis melo var. makuwa</name>
    <name type="common">Oriental melon</name>
    <dbReference type="NCBI Taxonomy" id="1194695"/>
    <lineage>
        <taxon>Eukaryota</taxon>
        <taxon>Viridiplantae</taxon>
        <taxon>Streptophyta</taxon>
        <taxon>Embryophyta</taxon>
        <taxon>Tracheophyta</taxon>
        <taxon>Spermatophyta</taxon>
        <taxon>Magnoliopsida</taxon>
        <taxon>eudicotyledons</taxon>
        <taxon>Gunneridae</taxon>
        <taxon>Pentapetalae</taxon>
        <taxon>rosids</taxon>
        <taxon>fabids</taxon>
        <taxon>Cucurbitales</taxon>
        <taxon>Cucurbitaceae</taxon>
        <taxon>Benincaseae</taxon>
        <taxon>Cucumis</taxon>
    </lineage>
</organism>
<feature type="region of interest" description="Disordered" evidence="1">
    <location>
        <begin position="1"/>
        <end position="25"/>
    </location>
</feature>
<sequence length="180" mass="19484">MEVGRHFLHEGKEKKGNPKNPDPLRRRCHVAAALFVRSSSGVDRKPSYSSSPSPTVGRCCYLAVELEPTLVVAAVRPSVSSTVVESQSPAVTHAVASRAPSVEVRKAKLASQPLQPSRARASEPGRLRQARVPVLRLTCCNLDLGTSLLGKRDFTVRIRLSKSPGRGRGKSKGKLVNDQK</sequence>
<feature type="region of interest" description="Disordered" evidence="1">
    <location>
        <begin position="161"/>
        <end position="180"/>
    </location>
</feature>
<evidence type="ECO:0000313" key="3">
    <source>
        <dbReference type="Proteomes" id="UP000321393"/>
    </source>
</evidence>
<dbReference type="EMBL" id="SSTE01000903">
    <property type="protein sequence ID" value="KAA0066433.1"/>
    <property type="molecule type" value="Genomic_DNA"/>
</dbReference>
<reference evidence="2 3" key="1">
    <citation type="submission" date="2019-08" db="EMBL/GenBank/DDBJ databases">
        <title>Draft genome sequences of two oriental melons (Cucumis melo L. var makuwa).</title>
        <authorList>
            <person name="Kwon S.-Y."/>
        </authorList>
    </citation>
    <scope>NUCLEOTIDE SEQUENCE [LARGE SCALE GENOMIC DNA]</scope>
    <source>
        <strain evidence="3">cv. SW 3</strain>
        <tissue evidence="2">Leaf</tissue>
    </source>
</reference>
<protein>
    <submittedName>
        <fullName evidence="2">Uncharacterized protein</fullName>
    </submittedName>
</protein>
<proteinExistence type="predicted"/>
<dbReference type="AlphaFoldDB" id="A0A5A7VE85"/>